<dbReference type="InterPro" id="IPR000542">
    <property type="entry name" value="Carn_acyl_trans"/>
</dbReference>
<dbReference type="InParanoid" id="B7G5X2"/>
<evidence type="ECO:0000313" key="8">
    <source>
        <dbReference type="Proteomes" id="UP000000759"/>
    </source>
</evidence>
<dbReference type="Gene3D" id="3.30.559.10">
    <property type="entry name" value="Chloramphenicol acetyltransferase-like domain"/>
    <property type="match status" value="1"/>
</dbReference>
<dbReference type="OMA" id="DVWAKDY"/>
<dbReference type="InterPro" id="IPR039551">
    <property type="entry name" value="Cho/carn_acyl_trans"/>
</dbReference>
<dbReference type="OrthoDB" id="240216at2759"/>
<gene>
    <name evidence="7" type="primary">CAT2</name>
    <name evidence="7" type="ORF">PHATRDRAFT_48078</name>
</gene>
<keyword evidence="2 5" id="KW-0808">Transferase</keyword>
<dbReference type="KEGG" id="pti:PHATRDRAFT_48078"/>
<feature type="active site" description="Proton acceptor" evidence="4">
    <location>
        <position position="383"/>
    </location>
</feature>
<evidence type="ECO:0000256" key="1">
    <source>
        <dbReference type="ARBA" id="ARBA00005232"/>
    </source>
</evidence>
<dbReference type="Proteomes" id="UP000000759">
    <property type="component" value="Chromosome 16"/>
</dbReference>
<proteinExistence type="inferred from homology"/>
<dbReference type="InterPro" id="IPR023213">
    <property type="entry name" value="CAT-like_dom_sf"/>
</dbReference>
<dbReference type="Gene3D" id="3.30.559.70">
    <property type="entry name" value="Choline/Carnitine o-acyltransferase, domain 2"/>
    <property type="match status" value="1"/>
</dbReference>
<comment type="similarity">
    <text evidence="1 5">Belongs to the carnitine/choline acetyltransferase family.</text>
</comment>
<dbReference type="GO" id="GO:0004092">
    <property type="term" value="F:carnitine O-acetyltransferase activity"/>
    <property type="evidence" value="ECO:0007669"/>
    <property type="project" value="UniProtKB-EC"/>
</dbReference>
<dbReference type="InterPro" id="IPR042231">
    <property type="entry name" value="Cho/carn_acyl_trans_2"/>
</dbReference>
<keyword evidence="8" id="KW-1185">Reference proteome</keyword>
<dbReference type="eggNOG" id="KOG3717">
    <property type="taxonomic scope" value="Eukaryota"/>
</dbReference>
<feature type="domain" description="Choline/carnitine acyltransferase" evidence="6">
    <location>
        <begin position="75"/>
        <end position="667"/>
    </location>
</feature>
<dbReference type="PROSITE" id="PS00440">
    <property type="entry name" value="ACYLTRANSF_C_2"/>
    <property type="match status" value="1"/>
</dbReference>
<accession>B7G5X2</accession>
<evidence type="ECO:0000256" key="5">
    <source>
        <dbReference type="RuleBase" id="RU003801"/>
    </source>
</evidence>
<keyword evidence="3 5" id="KW-0012">Acyltransferase</keyword>
<dbReference type="PaxDb" id="2850-Phatr48078"/>
<organism evidence="7 8">
    <name type="scientific">Phaeodactylum tricornutum (strain CCAP 1055/1)</name>
    <dbReference type="NCBI Taxonomy" id="556484"/>
    <lineage>
        <taxon>Eukaryota</taxon>
        <taxon>Sar</taxon>
        <taxon>Stramenopiles</taxon>
        <taxon>Ochrophyta</taxon>
        <taxon>Bacillariophyta</taxon>
        <taxon>Bacillariophyceae</taxon>
        <taxon>Bacillariophycidae</taxon>
        <taxon>Naviculales</taxon>
        <taxon>Phaeodactylaceae</taxon>
        <taxon>Phaeodactylum</taxon>
    </lineage>
</organism>
<reference evidence="7 8" key="1">
    <citation type="journal article" date="2008" name="Nature">
        <title>The Phaeodactylum genome reveals the evolutionary history of diatom genomes.</title>
        <authorList>
            <person name="Bowler C."/>
            <person name="Allen A.E."/>
            <person name="Badger J.H."/>
            <person name="Grimwood J."/>
            <person name="Jabbari K."/>
            <person name="Kuo A."/>
            <person name="Maheswari U."/>
            <person name="Martens C."/>
            <person name="Maumus F."/>
            <person name="Otillar R.P."/>
            <person name="Rayko E."/>
            <person name="Salamov A."/>
            <person name="Vandepoele K."/>
            <person name="Beszteri B."/>
            <person name="Gruber A."/>
            <person name="Heijde M."/>
            <person name="Katinka M."/>
            <person name="Mock T."/>
            <person name="Valentin K."/>
            <person name="Verret F."/>
            <person name="Berges J.A."/>
            <person name="Brownlee C."/>
            <person name="Cadoret J.P."/>
            <person name="Chiovitti A."/>
            <person name="Choi C.J."/>
            <person name="Coesel S."/>
            <person name="De Martino A."/>
            <person name="Detter J.C."/>
            <person name="Durkin C."/>
            <person name="Falciatore A."/>
            <person name="Fournet J."/>
            <person name="Haruta M."/>
            <person name="Huysman M.J."/>
            <person name="Jenkins B.D."/>
            <person name="Jiroutova K."/>
            <person name="Jorgensen R.E."/>
            <person name="Joubert Y."/>
            <person name="Kaplan A."/>
            <person name="Kroger N."/>
            <person name="Kroth P.G."/>
            <person name="La Roche J."/>
            <person name="Lindquist E."/>
            <person name="Lommer M."/>
            <person name="Martin-Jezequel V."/>
            <person name="Lopez P.J."/>
            <person name="Lucas S."/>
            <person name="Mangogna M."/>
            <person name="McGinnis K."/>
            <person name="Medlin L.K."/>
            <person name="Montsant A."/>
            <person name="Oudot-Le Secq M.P."/>
            <person name="Napoli C."/>
            <person name="Obornik M."/>
            <person name="Parker M.S."/>
            <person name="Petit J.L."/>
            <person name="Porcel B.M."/>
            <person name="Poulsen N."/>
            <person name="Robison M."/>
            <person name="Rychlewski L."/>
            <person name="Rynearson T.A."/>
            <person name="Schmutz J."/>
            <person name="Shapiro H."/>
            <person name="Siaut M."/>
            <person name="Stanley M."/>
            <person name="Sussman M.R."/>
            <person name="Taylor A.R."/>
            <person name="Vardi A."/>
            <person name="von Dassow P."/>
            <person name="Vyverman W."/>
            <person name="Willis A."/>
            <person name="Wyrwicz L.S."/>
            <person name="Rokhsar D.S."/>
            <person name="Weissenbach J."/>
            <person name="Armbrust E.V."/>
            <person name="Green B.R."/>
            <person name="Van de Peer Y."/>
            <person name="Grigoriev I.V."/>
        </authorList>
    </citation>
    <scope>NUCLEOTIDE SEQUENCE [LARGE SCALE GENOMIC DNA]</scope>
    <source>
        <strain evidence="7 8">CCAP 1055/1</strain>
    </source>
</reference>
<dbReference type="EC" id="2.3.1.7" evidence="7"/>
<protein>
    <submittedName>
        <fullName evidence="7">Carnitine o-acetyltransferase</fullName>
        <ecNumber evidence="7">2.3.1.7</ecNumber>
    </submittedName>
</protein>
<evidence type="ECO:0000259" key="6">
    <source>
        <dbReference type="Pfam" id="PF00755"/>
    </source>
</evidence>
<reference evidence="8" key="2">
    <citation type="submission" date="2008-08" db="EMBL/GenBank/DDBJ databases">
        <authorList>
            <consortium name="Diatom Consortium"/>
            <person name="Grigoriev I."/>
            <person name="Grimwood J."/>
            <person name="Kuo A."/>
            <person name="Otillar R.P."/>
            <person name="Salamov A."/>
            <person name="Detter J.C."/>
            <person name="Lindquist E."/>
            <person name="Shapiro H."/>
            <person name="Lucas S."/>
            <person name="Glavina del Rio T."/>
            <person name="Pitluck S."/>
            <person name="Rokhsar D."/>
            <person name="Bowler C."/>
        </authorList>
    </citation>
    <scope>GENOME REANNOTATION</scope>
    <source>
        <strain evidence="8">CCAP 1055/1</strain>
    </source>
</reference>
<dbReference type="EMBL" id="CM000618">
    <property type="protein sequence ID" value="EEC45765.1"/>
    <property type="molecule type" value="Genomic_DNA"/>
</dbReference>
<dbReference type="PANTHER" id="PTHR22589:SF103">
    <property type="entry name" value="CARNITINE O-ACETYL-TRANSFERASE, ISOFORM A-RELATED"/>
    <property type="match status" value="1"/>
</dbReference>
<dbReference type="PANTHER" id="PTHR22589">
    <property type="entry name" value="CARNITINE O-ACYLTRANSFERASE"/>
    <property type="match status" value="1"/>
</dbReference>
<dbReference type="Pfam" id="PF00755">
    <property type="entry name" value="Carn_acyltransf"/>
    <property type="match status" value="1"/>
</dbReference>
<evidence type="ECO:0000256" key="4">
    <source>
        <dbReference type="PIRSR" id="PIRSR600542-1"/>
    </source>
</evidence>
<dbReference type="GeneID" id="7203430"/>
<evidence type="ECO:0000256" key="2">
    <source>
        <dbReference type="ARBA" id="ARBA00022679"/>
    </source>
</evidence>
<dbReference type="AlphaFoldDB" id="B7G5X2"/>
<dbReference type="STRING" id="556484.B7G5X2"/>
<name>B7G5X2_PHATC</name>
<dbReference type="SUPFAM" id="SSF52777">
    <property type="entry name" value="CoA-dependent acyltransferases"/>
    <property type="match status" value="2"/>
</dbReference>
<evidence type="ECO:0000313" key="7">
    <source>
        <dbReference type="EMBL" id="EEC45765.1"/>
    </source>
</evidence>
<dbReference type="HOGENOM" id="CLU_013513_5_1_1"/>
<dbReference type="RefSeq" id="XP_002182478.1">
    <property type="nucleotide sequence ID" value="XM_002182442.1"/>
</dbReference>
<evidence type="ECO:0000256" key="3">
    <source>
        <dbReference type="ARBA" id="ARBA00023315"/>
    </source>
</evidence>
<sequence>MWRRGRMSSITSTVTTMATTTRRRANARRILSTSVPLRPWKTSVVESHGDYRAEAWLEDHVGGDLYRYQADLPMLPVPTLAHTLERLLPTVLPVCRHDEEMESLRQAVDRFPEQASTLQERLLHRQQQHENANSSWLQHWWNTLGYLQVRESVVINVSYFFHLADDPSATTLTQRGAALLTAAAQYRHQVCSGSLAPTVLGRGERAQPLCSAAYKYMFHASRIPRPQQDSYKIYDPARYRHAVVARKGHFYTLNLCGPDHATPYPVATLQAGLERIVAHADAMHAHPPPPQLGWLTTAPRDDWAAARQTLLDTDQQYQRSTVSDALERLESGAVLLCLDDVHAVSRLEMGQLLLHGAGHNRWFDKSVQLVVTENGKAGLIGEHSMMDGMPMVGLADHCTKVTYEQCLRKSPTGTMVPEPTVEPIFNTPEFTQILQDPIVHNLVDQGTCCVAKMDCDDWTGRHAMQSQSFQGYGSQFIKQAGFSPDAFVQMAMQLATYRLWGEQAGTYEATQVRPFRHGRTETTRTVSLESAAFVQRLGLRPQYNEHDAEVRGEKLRLLRDAVQAHVRYIGAAAQAQGVDRHFFGLSMLVADGEKAPDLYAHPAFVRAKRWRVSTSHLTHPKIVNWGYGEVVPDGVGLSYSIHPRHCVFNVTALKETGWAEKLCTLLEESLLELRTLIEMDQAPPSSKL</sequence>